<name>A0ACA9Y732_9ASCO</name>
<accession>A0ACA9Y732</accession>
<keyword evidence="2" id="KW-1185">Reference proteome</keyword>
<dbReference type="Proteomes" id="UP001152531">
    <property type="component" value="Unassembled WGS sequence"/>
</dbReference>
<dbReference type="EMBL" id="CALSDN010000004">
    <property type="protein sequence ID" value="CAH6720830.1"/>
    <property type="molecule type" value="Genomic_DNA"/>
</dbReference>
<evidence type="ECO:0000313" key="1">
    <source>
        <dbReference type="EMBL" id="CAH6720830.1"/>
    </source>
</evidence>
<evidence type="ECO:0000313" key="2">
    <source>
        <dbReference type="Proteomes" id="UP001152531"/>
    </source>
</evidence>
<organism evidence="1 2">
    <name type="scientific">[Candida] jaroonii</name>
    <dbReference type="NCBI Taxonomy" id="467808"/>
    <lineage>
        <taxon>Eukaryota</taxon>
        <taxon>Fungi</taxon>
        <taxon>Dikarya</taxon>
        <taxon>Ascomycota</taxon>
        <taxon>Saccharomycotina</taxon>
        <taxon>Pichiomycetes</taxon>
        <taxon>Debaryomycetaceae</taxon>
        <taxon>Yamadazyma</taxon>
    </lineage>
</organism>
<proteinExistence type="predicted"/>
<comment type="caution">
    <text evidence="1">The sequence shown here is derived from an EMBL/GenBank/DDBJ whole genome shotgun (WGS) entry which is preliminary data.</text>
</comment>
<protein>
    <submittedName>
        <fullName evidence="1">Beta-mannosidase B</fullName>
    </submittedName>
</protein>
<reference evidence="1" key="1">
    <citation type="submission" date="2022-06" db="EMBL/GenBank/DDBJ databases">
        <authorList>
            <person name="Legras J.-L."/>
            <person name="Devillers H."/>
            <person name="Grondin C."/>
        </authorList>
    </citation>
    <scope>NUCLEOTIDE SEQUENCE</scope>
    <source>
        <strain evidence="1">CLIB 1444</strain>
    </source>
</reference>
<gene>
    <name evidence="1" type="ORF">CLIB1444_04S08900</name>
</gene>
<sequence length="833" mass="96940">MKSVTLDNWQYKASDSDKWSNSKPGDTCEIHPDLEFNGEIPPLFEDDNERHLQWIGEKDWEYKSTFQNDGGFSTYQLIFEGLDTFADVYLNGELILSTESMFIEYTVDVTGKVKEGANELRIYFKAAIFIARDLEKKHFKALGFNGESSRMQIRKAQYHYGWDWGPNYMTCGPYRPIRFIGYDYKIDDVYVKTTIKSDVVDVEVESDIIADKDLTFNIEVTDPDGSVENHKATVHKGKNSTKFTIKDAKLWFPFSHGTPYLYNFKFTLVDDKVVHEIQKKIGMRKVELIQETFDDQEGTSFYFKVNDVPIYSSGSNWIPGHSFQTELTTDDYEKWLQLMVDGYQNMIRIWGGGYYEQDVFYDLCDEKGILIWHDFMFACGQYPGYKEFIDLVSEEVRTQLKRIRNHCSLTVFAGNNEDYQVAEQRGLTWDKDDLSGDYSKTNFPARTIYENTLPTLMKKYLESVPYHPGSPWGGKESADPTVGDMHQWNVWHGNQEKYQDWYRLGGRFVSEFGMEALPSRKTYEQCITDKTELYPQSYLVDFHNKADGFERRLALYVIENIKVEGLDFDSWIYATQLMQSECLGYAYRCWRREWRGDKKRYSSGAIVWQINDCWPVASWALIDFYRRPKLAYYSVKRESKPLGVGMYRNQWKKPDPNLDVDQKEGAPFDYREVHYNIDIWGVNSSLTDVEGELKVDVYNVTTGEVLDSFSENVVMKSNQTTEFVKEFKITNKSPVVVYSRVVKDGTIICSAADWPQPIKYLKFPDREVKITVEDGQVTLSTNKPVKGVEILLENDNFIHDNGFDIFPGDGQVVKVNNLKKTDVVKINYYQKGY</sequence>